<organism evidence="2 3">
    <name type="scientific">Candidatus Nomurabacteria bacterium CG1_02_43_90</name>
    <dbReference type="NCBI Taxonomy" id="1805281"/>
    <lineage>
        <taxon>Bacteria</taxon>
        <taxon>Candidatus Nomuraibacteriota</taxon>
    </lineage>
</organism>
<evidence type="ECO:0000313" key="3">
    <source>
        <dbReference type="Proteomes" id="UP000181992"/>
    </source>
</evidence>
<feature type="transmembrane region" description="Helical" evidence="1">
    <location>
        <begin position="104"/>
        <end position="121"/>
    </location>
</feature>
<evidence type="ECO:0000256" key="1">
    <source>
        <dbReference type="SAM" id="Phobius"/>
    </source>
</evidence>
<keyword evidence="1" id="KW-1133">Transmembrane helix</keyword>
<keyword evidence="1" id="KW-0472">Membrane</keyword>
<sequence>MEKEQKTSTARYHPHYYGKLIREHLFFVCLVIMIAALLDVELRSFYLVIGLFGIVGVTILAGLTSPSNRAVMFVNMLVATFMFLFFEYFTIIRFVRYENFSDNIFLLRQVISIVFLIILYYSTKTMRYCNDESCKINPPLR</sequence>
<reference evidence="2 3" key="1">
    <citation type="journal article" date="2016" name="Environ. Microbiol.">
        <title>Genomic resolution of a cold subsurface aquifer community provides metabolic insights for novel microbes adapted to high CO concentrations.</title>
        <authorList>
            <person name="Probst A.J."/>
            <person name="Castelle C.J."/>
            <person name="Singh A."/>
            <person name="Brown C.T."/>
            <person name="Anantharaman K."/>
            <person name="Sharon I."/>
            <person name="Hug L.A."/>
            <person name="Burstein D."/>
            <person name="Emerson J.B."/>
            <person name="Thomas B.C."/>
            <person name="Banfield J.F."/>
        </authorList>
    </citation>
    <scope>NUCLEOTIDE SEQUENCE [LARGE SCALE GENOMIC DNA]</scope>
    <source>
        <strain evidence="2">CG1_02_43_90</strain>
    </source>
</reference>
<feature type="transmembrane region" description="Helical" evidence="1">
    <location>
        <begin position="20"/>
        <end position="38"/>
    </location>
</feature>
<feature type="transmembrane region" description="Helical" evidence="1">
    <location>
        <begin position="70"/>
        <end position="92"/>
    </location>
</feature>
<protein>
    <submittedName>
        <fullName evidence="2">Uncharacterized protein</fullName>
    </submittedName>
</protein>
<dbReference type="Proteomes" id="UP000181992">
    <property type="component" value="Unassembled WGS sequence"/>
</dbReference>
<evidence type="ECO:0000313" key="2">
    <source>
        <dbReference type="EMBL" id="OIO30831.1"/>
    </source>
</evidence>
<dbReference type="AlphaFoldDB" id="A0A1J4V989"/>
<proteinExistence type="predicted"/>
<dbReference type="EMBL" id="MNVN01000012">
    <property type="protein sequence ID" value="OIO30831.1"/>
    <property type="molecule type" value="Genomic_DNA"/>
</dbReference>
<comment type="caution">
    <text evidence="2">The sequence shown here is derived from an EMBL/GenBank/DDBJ whole genome shotgun (WGS) entry which is preliminary data.</text>
</comment>
<feature type="transmembrane region" description="Helical" evidence="1">
    <location>
        <begin position="44"/>
        <end position="63"/>
    </location>
</feature>
<gene>
    <name evidence="2" type="ORF">AUJ77_01645</name>
</gene>
<name>A0A1J4V989_9BACT</name>
<dbReference type="STRING" id="1805281.AUJ77_01645"/>
<keyword evidence="1" id="KW-0812">Transmembrane</keyword>
<accession>A0A1J4V989</accession>